<feature type="chain" id="PRO_5040820927" evidence="1">
    <location>
        <begin position="21"/>
        <end position="291"/>
    </location>
</feature>
<name>A0A9W8B0N7_9FUNG</name>
<gene>
    <name evidence="2" type="ORF">H4R34_005404</name>
</gene>
<evidence type="ECO:0000256" key="1">
    <source>
        <dbReference type="SAM" id="SignalP"/>
    </source>
</evidence>
<evidence type="ECO:0000313" key="2">
    <source>
        <dbReference type="EMBL" id="KAJ1972449.1"/>
    </source>
</evidence>
<accession>A0A9W8B0N7</accession>
<dbReference type="OrthoDB" id="10473786at2759"/>
<feature type="signal peptide" evidence="1">
    <location>
        <begin position="1"/>
        <end position="20"/>
    </location>
</feature>
<proteinExistence type="predicted"/>
<dbReference type="EMBL" id="JANBQB010001054">
    <property type="protein sequence ID" value="KAJ1972449.1"/>
    <property type="molecule type" value="Genomic_DNA"/>
</dbReference>
<protein>
    <submittedName>
        <fullName evidence="2">Uncharacterized protein</fullName>
    </submittedName>
</protein>
<evidence type="ECO:0000313" key="3">
    <source>
        <dbReference type="Proteomes" id="UP001151582"/>
    </source>
</evidence>
<dbReference type="Proteomes" id="UP001151582">
    <property type="component" value="Unassembled WGS sequence"/>
</dbReference>
<feature type="non-terminal residue" evidence="2">
    <location>
        <position position="291"/>
    </location>
</feature>
<organism evidence="2 3">
    <name type="scientific">Dimargaris verticillata</name>
    <dbReference type="NCBI Taxonomy" id="2761393"/>
    <lineage>
        <taxon>Eukaryota</taxon>
        <taxon>Fungi</taxon>
        <taxon>Fungi incertae sedis</taxon>
        <taxon>Zoopagomycota</taxon>
        <taxon>Kickxellomycotina</taxon>
        <taxon>Dimargaritomycetes</taxon>
        <taxon>Dimargaritales</taxon>
        <taxon>Dimargaritaceae</taxon>
        <taxon>Dimargaris</taxon>
    </lineage>
</organism>
<keyword evidence="1" id="KW-0732">Signal</keyword>
<dbReference type="AlphaFoldDB" id="A0A9W8B0N7"/>
<comment type="caution">
    <text evidence="2">The sequence shown here is derived from an EMBL/GenBank/DDBJ whole genome shotgun (WGS) entry which is preliminary data.</text>
</comment>
<reference evidence="2" key="1">
    <citation type="submission" date="2022-07" db="EMBL/GenBank/DDBJ databases">
        <title>Phylogenomic reconstructions and comparative analyses of Kickxellomycotina fungi.</title>
        <authorList>
            <person name="Reynolds N.K."/>
            <person name="Stajich J.E."/>
            <person name="Barry K."/>
            <person name="Grigoriev I.V."/>
            <person name="Crous P."/>
            <person name="Smith M.E."/>
        </authorList>
    </citation>
    <scope>NUCLEOTIDE SEQUENCE</scope>
    <source>
        <strain evidence="2">RSA 567</strain>
    </source>
</reference>
<sequence>MARIPIWLLAAVAAVSLVNAVPVSGDDEKSLYGGEVFYNLRIHLDLNRVPGSSDFVGLHTLLDGAHLEYRKITWDFLTYLNPVDSSQRAERDYLETNYPDRFQTYFRRKVVIPSFVNEWFDTDFNHRGVLLSEAKHSLANLGLNPDVDHIVDVVTALFEALDSPKLLENFRTITTQSFPTLQDGRAVDWTVQASQLAQLKPTTFRAFMHRFWLDVIGGNDEHQLRYFLCNMLAYDVIPHMLAQVLQSGKYAEAVKLAKQISKTLGVSEIPGSTKEDKPNPKDTPDYFEFIV</sequence>
<keyword evidence="3" id="KW-1185">Reference proteome</keyword>